<dbReference type="AlphaFoldDB" id="A0A238Y5V3"/>
<accession>A0A238Y5V3</accession>
<keyword evidence="2" id="KW-0808">Transferase</keyword>
<dbReference type="OrthoDB" id="9179708at2"/>
<organism evidence="2 3">
    <name type="scientific">Humidesulfovibrio mexicanus</name>
    <dbReference type="NCBI Taxonomy" id="147047"/>
    <lineage>
        <taxon>Bacteria</taxon>
        <taxon>Pseudomonadati</taxon>
        <taxon>Thermodesulfobacteriota</taxon>
        <taxon>Desulfovibrionia</taxon>
        <taxon>Desulfovibrionales</taxon>
        <taxon>Desulfovibrionaceae</taxon>
        <taxon>Humidesulfovibrio</taxon>
    </lineage>
</organism>
<evidence type="ECO:0000259" key="1">
    <source>
        <dbReference type="Pfam" id="PF13524"/>
    </source>
</evidence>
<dbReference type="GO" id="GO:0016740">
    <property type="term" value="F:transferase activity"/>
    <property type="evidence" value="ECO:0007669"/>
    <property type="project" value="UniProtKB-KW"/>
</dbReference>
<keyword evidence="3" id="KW-1185">Reference proteome</keyword>
<dbReference type="RefSeq" id="WP_089271710.1">
    <property type="nucleotide sequence ID" value="NZ_FZOC01000001.1"/>
</dbReference>
<dbReference type="InterPro" id="IPR055259">
    <property type="entry name" value="YkvP/CgeB_Glyco_trans-like"/>
</dbReference>
<name>A0A238Y5V3_9BACT</name>
<evidence type="ECO:0000313" key="2">
    <source>
        <dbReference type="EMBL" id="SNR66171.1"/>
    </source>
</evidence>
<dbReference type="Proteomes" id="UP000198324">
    <property type="component" value="Unassembled WGS sequence"/>
</dbReference>
<evidence type="ECO:0000313" key="3">
    <source>
        <dbReference type="Proteomes" id="UP000198324"/>
    </source>
</evidence>
<proteinExistence type="predicted"/>
<dbReference type="EMBL" id="FZOC01000001">
    <property type="protein sequence ID" value="SNR66171.1"/>
    <property type="molecule type" value="Genomic_DNA"/>
</dbReference>
<sequence>MRTPSSGAQASRPSRPRVLDALGRTKTLSCAAADFQLVAPGGPDTLLLGLGPEPERLPELSPVLNTAGRVRFVECPELAAQYGESWPERIPADFGPAPPDQAPSLARGSAVLLYRPGARLFPDFWGPLLAEVSRALMPSPPAARSRLVWLPGGASDLLRLELCEAFEALGFAVRLLSAQDSPRGLLAQGECPALVFSVNFSGLDQLGETAHLLSAMGARVAVWCVDNPLHLLSGLKSRFWTRLPLFVTDDWFPPVLRGLGAQEVHHLPLAARAADLDGPMRRPAPALAHLAGRLVFAGRSAFPGKAGFFAGCALPPGTTGAWSEAQAMLARGDRPHFGWWVDRLGVERLWPGTDARRAGFCAEETGRAWRAACLNAAHAGLGGGLTVHGDEDWRNLLPANADLRPPVDYYAALPDICASAGACLNCTSPLLPHGLTQRHFDVWAWDGLLVTDATPGLALFPNELTRPVTFRAPGDIAPLLRALWSSASGADGLKAAWREELRTRHTYTHRVRSVLEAVGLG</sequence>
<protein>
    <submittedName>
        <fullName evidence="2">Glycosyl transferases group 1</fullName>
    </submittedName>
</protein>
<feature type="domain" description="Spore protein YkvP/CgeB glycosyl transferase-like" evidence="1">
    <location>
        <begin position="373"/>
        <end position="515"/>
    </location>
</feature>
<gene>
    <name evidence="2" type="ORF">SAMN04488503_0689</name>
</gene>
<reference evidence="2 3" key="1">
    <citation type="submission" date="2017-06" db="EMBL/GenBank/DDBJ databases">
        <authorList>
            <person name="Kim H.J."/>
            <person name="Triplett B.A."/>
        </authorList>
    </citation>
    <scope>NUCLEOTIDE SEQUENCE [LARGE SCALE GENOMIC DNA]</scope>
    <source>
        <strain evidence="2 3">DSM 13116</strain>
    </source>
</reference>
<dbReference type="Pfam" id="PF13524">
    <property type="entry name" value="Glyco_trans_1_2"/>
    <property type="match status" value="1"/>
</dbReference>